<dbReference type="EMBL" id="BOSM01000014">
    <property type="protein sequence ID" value="GIP61152.1"/>
    <property type="molecule type" value="Genomic_DNA"/>
</dbReference>
<reference evidence="1 2" key="1">
    <citation type="submission" date="2021-03" db="EMBL/GenBank/DDBJ databases">
        <title>Antimicrobial resistance genes in bacteria isolated from Japanese honey, and their potential for conferring macrolide and lincosamide resistance in the American foulbrood pathogen Paenibacillus larvae.</title>
        <authorList>
            <person name="Okamoto M."/>
            <person name="Kumagai M."/>
            <person name="Kanamori H."/>
            <person name="Takamatsu D."/>
        </authorList>
    </citation>
    <scope>NUCLEOTIDE SEQUENCE [LARGE SCALE GENOMIC DNA]</scope>
    <source>
        <strain evidence="1 2">J15TS10</strain>
    </source>
</reference>
<organism evidence="1 2">
    <name type="scientific">Paenibacillus woosongensis</name>
    <dbReference type="NCBI Taxonomy" id="307580"/>
    <lineage>
        <taxon>Bacteria</taxon>
        <taxon>Bacillati</taxon>
        <taxon>Bacillota</taxon>
        <taxon>Bacilli</taxon>
        <taxon>Bacillales</taxon>
        <taxon>Paenibacillaceae</taxon>
        <taxon>Paenibacillus</taxon>
    </lineage>
</organism>
<sequence length="118" mass="13820">MEKNEVALLFLTIQENYPDFDISDANVERHFEKLKDFPYAVAKANVEEYILTNLYRKAPSIPDIRGGLGSRKELEESRKAGKEFLKYLEEIQKTAVLPPEKVREKIRELKRSIKHDKL</sequence>
<dbReference type="RefSeq" id="WP_213595263.1">
    <property type="nucleotide sequence ID" value="NZ_BOSM01000014.1"/>
</dbReference>
<name>A0ABQ4MYZ5_9BACL</name>
<accession>A0ABQ4MYZ5</accession>
<evidence type="ECO:0000313" key="2">
    <source>
        <dbReference type="Proteomes" id="UP000681290"/>
    </source>
</evidence>
<dbReference type="Gene3D" id="1.10.8.200">
    <property type="entry name" value="Replisome organizer (g39p helicase loader/inhibitor protein)"/>
    <property type="match status" value="1"/>
</dbReference>
<evidence type="ECO:0008006" key="3">
    <source>
        <dbReference type="Google" id="ProtNLM"/>
    </source>
</evidence>
<comment type="caution">
    <text evidence="1">The sequence shown here is derived from an EMBL/GenBank/DDBJ whole genome shotgun (WGS) entry which is preliminary data.</text>
</comment>
<proteinExistence type="predicted"/>
<evidence type="ECO:0000313" key="1">
    <source>
        <dbReference type="EMBL" id="GIP61152.1"/>
    </source>
</evidence>
<keyword evidence="2" id="KW-1185">Reference proteome</keyword>
<gene>
    <name evidence="1" type="ORF">J15TS10_49660</name>
</gene>
<dbReference type="Proteomes" id="UP000681290">
    <property type="component" value="Unassembled WGS sequence"/>
</dbReference>
<protein>
    <recommendedName>
        <fullName evidence="3">Replicative helicase inhibitor G39P N-terminal domain-containing protein</fullName>
    </recommendedName>
</protein>